<evidence type="ECO:0000259" key="1">
    <source>
        <dbReference type="Pfam" id="PF03756"/>
    </source>
</evidence>
<name>A0ABW2JWH1_9ACTN</name>
<evidence type="ECO:0000313" key="2">
    <source>
        <dbReference type="EMBL" id="MFC7310294.1"/>
    </source>
</evidence>
<dbReference type="Pfam" id="PF03756">
    <property type="entry name" value="AfsA"/>
    <property type="match status" value="2"/>
</dbReference>
<protein>
    <submittedName>
        <fullName evidence="2">ScbA/BarX family gamma-butyrolactone biosynthesis protein</fullName>
    </submittedName>
</protein>
<keyword evidence="3" id="KW-1185">Reference proteome</keyword>
<gene>
    <name evidence="2" type="ORF">ACFQVC_39545</name>
</gene>
<comment type="caution">
    <text evidence="2">The sequence shown here is derived from an EMBL/GenBank/DDBJ whole genome shotgun (WGS) entry which is preliminary data.</text>
</comment>
<dbReference type="EMBL" id="JBHTCF010000031">
    <property type="protein sequence ID" value="MFC7310294.1"/>
    <property type="molecule type" value="Genomic_DNA"/>
</dbReference>
<reference evidence="3" key="1">
    <citation type="journal article" date="2019" name="Int. J. Syst. Evol. Microbiol.">
        <title>The Global Catalogue of Microorganisms (GCM) 10K type strain sequencing project: providing services to taxonomists for standard genome sequencing and annotation.</title>
        <authorList>
            <consortium name="The Broad Institute Genomics Platform"/>
            <consortium name="The Broad Institute Genome Sequencing Center for Infectious Disease"/>
            <person name="Wu L."/>
            <person name="Ma J."/>
        </authorList>
    </citation>
    <scope>NUCLEOTIDE SEQUENCE [LARGE SCALE GENOMIC DNA]</scope>
    <source>
        <strain evidence="3">SYNS20</strain>
    </source>
</reference>
<feature type="domain" description="A-factor biosynthesis hotdog" evidence="1">
    <location>
        <begin position="22"/>
        <end position="156"/>
    </location>
</feature>
<organism evidence="2 3">
    <name type="scientific">Streptomyces monticola</name>
    <dbReference type="NCBI Taxonomy" id="2666263"/>
    <lineage>
        <taxon>Bacteria</taxon>
        <taxon>Bacillati</taxon>
        <taxon>Actinomycetota</taxon>
        <taxon>Actinomycetes</taxon>
        <taxon>Kitasatosporales</taxon>
        <taxon>Streptomycetaceae</taxon>
        <taxon>Streptomyces</taxon>
    </lineage>
</organism>
<accession>A0ABW2JWH1</accession>
<dbReference type="RefSeq" id="WP_381840543.1">
    <property type="nucleotide sequence ID" value="NZ_JBHTCF010000031.1"/>
</dbReference>
<sequence length="312" mass="34508">MPVINQLTSAPVGSTIPPHYTHKKDQSEVLLTSWDSFRPDTFVVSARWPTQHRFYLTQNGLHDPMLFAESVRQCFPLLSHAGYGLPFGYHLIWQYLTYEVVPSAMRAGSDPTELDLYITCSDIRYRSGGQLAALTLHVVALRGGEHLGTAQARFSCHSPSIYQRLRGSYADLDRSIAAAGAPPPPVVPSRVARDREDNVVLAPTEHHRLWTLRNDTSHPVLFDHPLDHSPGMLVLEAARQATHATCGPVYPVRLESTFLQFTELDTPCRISAAPDPVGELDNRQRIQILASQGSDTTFTGVVTVLPIAPEAD</sequence>
<evidence type="ECO:0000313" key="3">
    <source>
        <dbReference type="Proteomes" id="UP001596523"/>
    </source>
</evidence>
<dbReference type="NCBIfam" id="NF041195">
    <property type="entry name" value="ScbA_BarX_GamBu"/>
    <property type="match status" value="1"/>
</dbReference>
<feature type="domain" description="A-factor biosynthesis hotdog" evidence="1">
    <location>
        <begin position="191"/>
        <end position="303"/>
    </location>
</feature>
<dbReference type="Proteomes" id="UP001596523">
    <property type="component" value="Unassembled WGS sequence"/>
</dbReference>
<proteinExistence type="predicted"/>
<dbReference type="InterPro" id="IPR047757">
    <property type="entry name" value="AfsA-like"/>
</dbReference>
<dbReference type="InterPro" id="IPR005509">
    <property type="entry name" value="AfsA_hotdog_dom"/>
</dbReference>